<evidence type="ECO:0000313" key="6">
    <source>
        <dbReference type="EMBL" id="VIP05081.1"/>
    </source>
</evidence>
<evidence type="ECO:0000256" key="2">
    <source>
        <dbReference type="ARBA" id="ARBA00022723"/>
    </source>
</evidence>
<name>A0A6C2YUL6_9BACT</name>
<dbReference type="RefSeq" id="WP_162660081.1">
    <property type="nucleotide sequence ID" value="NZ_LR593887.1"/>
</dbReference>
<dbReference type="Pfam" id="PF02633">
    <property type="entry name" value="Creatininase"/>
    <property type="match status" value="1"/>
</dbReference>
<dbReference type="PANTHER" id="PTHR35005">
    <property type="entry name" value="3-DEHYDRO-SCYLLO-INOSOSE HYDROLASE"/>
    <property type="match status" value="1"/>
</dbReference>
<evidence type="ECO:0000313" key="7">
    <source>
        <dbReference type="Proteomes" id="UP000464378"/>
    </source>
</evidence>
<evidence type="ECO:0008006" key="8">
    <source>
        <dbReference type="Google" id="ProtNLM"/>
    </source>
</evidence>
<keyword evidence="4" id="KW-0862">Zinc</keyword>
<protein>
    <recommendedName>
        <fullName evidence="8">Creatininase</fullName>
    </recommendedName>
</protein>
<gene>
    <name evidence="6" type="ORF">GMBLW1_41120</name>
</gene>
<accession>A0A6C2YUL6</accession>
<keyword evidence="7" id="KW-1185">Reference proteome</keyword>
<dbReference type="Proteomes" id="UP000464378">
    <property type="component" value="Chromosome"/>
</dbReference>
<comment type="cofactor">
    <cofactor evidence="1">
        <name>Zn(2+)</name>
        <dbReference type="ChEBI" id="CHEBI:29105"/>
    </cofactor>
</comment>
<dbReference type="InterPro" id="IPR003785">
    <property type="entry name" value="Creatininase/forma_Hydrolase"/>
</dbReference>
<dbReference type="PANTHER" id="PTHR35005:SF1">
    <property type="entry name" value="2-AMINO-5-FORMYLAMINO-6-RIBOSYLAMINOPYRIMIDIN-4(3H)-ONE 5'-MONOPHOSPHATE DEFORMYLASE"/>
    <property type="match status" value="1"/>
</dbReference>
<organism evidence="6">
    <name type="scientific">Tuwongella immobilis</name>
    <dbReference type="NCBI Taxonomy" id="692036"/>
    <lineage>
        <taxon>Bacteria</taxon>
        <taxon>Pseudomonadati</taxon>
        <taxon>Planctomycetota</taxon>
        <taxon>Planctomycetia</taxon>
        <taxon>Gemmatales</taxon>
        <taxon>Gemmataceae</taxon>
        <taxon>Tuwongella</taxon>
    </lineage>
</organism>
<dbReference type="Gene3D" id="3.40.50.10310">
    <property type="entry name" value="Creatininase"/>
    <property type="match status" value="1"/>
</dbReference>
<comment type="similarity">
    <text evidence="5">Belongs to the creatininase superfamily.</text>
</comment>
<dbReference type="SUPFAM" id="SSF102215">
    <property type="entry name" value="Creatininase"/>
    <property type="match status" value="1"/>
</dbReference>
<dbReference type="InterPro" id="IPR024087">
    <property type="entry name" value="Creatininase-like_sf"/>
</dbReference>
<evidence type="ECO:0000256" key="4">
    <source>
        <dbReference type="ARBA" id="ARBA00022833"/>
    </source>
</evidence>
<evidence type="ECO:0000256" key="3">
    <source>
        <dbReference type="ARBA" id="ARBA00022801"/>
    </source>
</evidence>
<dbReference type="InParanoid" id="A0A6C2YUL6"/>
<proteinExistence type="inferred from homology"/>
<sequence>MRFHELTWPLLKAVDRSSTVVILPIAACEQHSLHLPTFTDTILVTGVAEGVEQRLPNEVLLLPTLWLGASHHHLPFGATLSASVELHVAILRELLVEMLNEGFQRVLVLNGHGGNIDTMKMALRSIQPQFRDRLVTASSYWDLAEAELAALAEGPRKTMGHACEFETSMVMALRPELVRVDQIRNDPNAERPVLRGVYVSEDMQQMTHQGAVGYPELASAEKGRRFLDAAITRTCEVVHALQATQLPIARD</sequence>
<dbReference type="EMBL" id="LR586016">
    <property type="protein sequence ID" value="VIP05081.1"/>
    <property type="molecule type" value="Genomic_DNA"/>
</dbReference>
<dbReference type="GO" id="GO:0009231">
    <property type="term" value="P:riboflavin biosynthetic process"/>
    <property type="evidence" value="ECO:0007669"/>
    <property type="project" value="TreeGrafter"/>
</dbReference>
<evidence type="ECO:0000256" key="1">
    <source>
        <dbReference type="ARBA" id="ARBA00001947"/>
    </source>
</evidence>
<dbReference type="KEGG" id="tim:GMBLW1_41120"/>
<keyword evidence="2" id="KW-0479">Metal-binding</keyword>
<keyword evidence="3" id="KW-0378">Hydrolase</keyword>
<dbReference type="GO" id="GO:0046872">
    <property type="term" value="F:metal ion binding"/>
    <property type="evidence" value="ECO:0007669"/>
    <property type="project" value="UniProtKB-KW"/>
</dbReference>
<dbReference type="AlphaFoldDB" id="A0A6C2YUL6"/>
<dbReference type="EMBL" id="LR593887">
    <property type="protein sequence ID" value="VTS07518.1"/>
    <property type="molecule type" value="Genomic_DNA"/>
</dbReference>
<dbReference type="GO" id="GO:0016811">
    <property type="term" value="F:hydrolase activity, acting on carbon-nitrogen (but not peptide) bonds, in linear amides"/>
    <property type="evidence" value="ECO:0007669"/>
    <property type="project" value="TreeGrafter"/>
</dbReference>
<evidence type="ECO:0000256" key="5">
    <source>
        <dbReference type="ARBA" id="ARBA00024029"/>
    </source>
</evidence>
<reference evidence="6" key="1">
    <citation type="submission" date="2019-04" db="EMBL/GenBank/DDBJ databases">
        <authorList>
            <consortium name="Science for Life Laboratories"/>
        </authorList>
    </citation>
    <scope>NUCLEOTIDE SEQUENCE</scope>
    <source>
        <strain evidence="6">MBLW1</strain>
    </source>
</reference>